<evidence type="ECO:0000256" key="4">
    <source>
        <dbReference type="ARBA" id="ARBA00048782"/>
    </source>
</evidence>
<dbReference type="NCBIfam" id="TIGR00401">
    <property type="entry name" value="msrA"/>
    <property type="match status" value="1"/>
</dbReference>
<dbReference type="EMBL" id="BMHI01000008">
    <property type="protein sequence ID" value="GGB46820.1"/>
    <property type="molecule type" value="Genomic_DNA"/>
</dbReference>
<reference evidence="7" key="1">
    <citation type="journal article" date="2014" name="Int. J. Syst. Evol. Microbiol.">
        <title>Complete genome sequence of Corynebacterium casei LMG S-19264T (=DSM 44701T), isolated from a smear-ripened cheese.</title>
        <authorList>
            <consortium name="US DOE Joint Genome Institute (JGI-PGF)"/>
            <person name="Walter F."/>
            <person name="Albersmeier A."/>
            <person name="Kalinowski J."/>
            <person name="Ruckert C."/>
        </authorList>
    </citation>
    <scope>NUCLEOTIDE SEQUENCE</scope>
    <source>
        <strain evidence="7">CGMCC 1.15085</strain>
    </source>
</reference>
<evidence type="ECO:0000313" key="8">
    <source>
        <dbReference type="Proteomes" id="UP000636793"/>
    </source>
</evidence>
<dbReference type="GO" id="GO:0005737">
    <property type="term" value="C:cytoplasm"/>
    <property type="evidence" value="ECO:0007669"/>
    <property type="project" value="TreeGrafter"/>
</dbReference>
<proteinExistence type="inferred from homology"/>
<evidence type="ECO:0000313" key="7">
    <source>
        <dbReference type="EMBL" id="GGB46820.1"/>
    </source>
</evidence>
<dbReference type="FunFam" id="3.30.1060.10:FF:000001">
    <property type="entry name" value="Peptide methionine sulfoxide reductase MsrA"/>
    <property type="match status" value="1"/>
</dbReference>
<dbReference type="SUPFAM" id="SSF55068">
    <property type="entry name" value="Peptide methionine sulfoxide reductase"/>
    <property type="match status" value="1"/>
</dbReference>
<dbReference type="InterPro" id="IPR036509">
    <property type="entry name" value="Met_Sox_Rdtase_MsrA_sf"/>
</dbReference>
<dbReference type="GO" id="GO:0008113">
    <property type="term" value="F:peptide-methionine (S)-S-oxide reductase activity"/>
    <property type="evidence" value="ECO:0007669"/>
    <property type="project" value="UniProtKB-UniRule"/>
</dbReference>
<evidence type="ECO:0000256" key="2">
    <source>
        <dbReference type="ARBA" id="ARBA00023002"/>
    </source>
</evidence>
<feature type="active site" evidence="5">
    <location>
        <position position="59"/>
    </location>
</feature>
<dbReference type="HAMAP" id="MF_01401">
    <property type="entry name" value="MsrA"/>
    <property type="match status" value="1"/>
</dbReference>
<dbReference type="Pfam" id="PF01625">
    <property type="entry name" value="PMSR"/>
    <property type="match status" value="1"/>
</dbReference>
<comment type="catalytic activity">
    <reaction evidence="4 5">
        <text>[thioredoxin]-disulfide + L-methionine + H2O = L-methionine (S)-S-oxide + [thioredoxin]-dithiol</text>
        <dbReference type="Rhea" id="RHEA:19993"/>
        <dbReference type="Rhea" id="RHEA-COMP:10698"/>
        <dbReference type="Rhea" id="RHEA-COMP:10700"/>
        <dbReference type="ChEBI" id="CHEBI:15377"/>
        <dbReference type="ChEBI" id="CHEBI:29950"/>
        <dbReference type="ChEBI" id="CHEBI:50058"/>
        <dbReference type="ChEBI" id="CHEBI:57844"/>
        <dbReference type="ChEBI" id="CHEBI:58772"/>
        <dbReference type="EC" id="1.8.4.11"/>
    </reaction>
</comment>
<dbReference type="InterPro" id="IPR050162">
    <property type="entry name" value="MsrA_MetSO_reductase"/>
</dbReference>
<dbReference type="Gene3D" id="3.30.1060.10">
    <property type="entry name" value="Peptide methionine sulphoxide reductase MsrA"/>
    <property type="match status" value="1"/>
</dbReference>
<evidence type="ECO:0000259" key="6">
    <source>
        <dbReference type="Pfam" id="PF01625"/>
    </source>
</evidence>
<comment type="caution">
    <text evidence="7">The sequence shown here is derived from an EMBL/GenBank/DDBJ whole genome shotgun (WGS) entry which is preliminary data.</text>
</comment>
<reference evidence="7" key="2">
    <citation type="submission" date="2020-09" db="EMBL/GenBank/DDBJ databases">
        <authorList>
            <person name="Sun Q."/>
            <person name="Zhou Y."/>
        </authorList>
    </citation>
    <scope>NUCLEOTIDE SEQUENCE</scope>
    <source>
        <strain evidence="7">CGMCC 1.15085</strain>
    </source>
</reference>
<name>A0A916X095_9MICO</name>
<keyword evidence="8" id="KW-1185">Reference proteome</keyword>
<dbReference type="PANTHER" id="PTHR42799">
    <property type="entry name" value="MITOCHONDRIAL PEPTIDE METHIONINE SULFOXIDE REDUCTASE"/>
    <property type="match status" value="1"/>
</dbReference>
<gene>
    <name evidence="5 7" type="primary">msrA</name>
    <name evidence="7" type="ORF">GCM10011492_42430</name>
</gene>
<dbReference type="AlphaFoldDB" id="A0A916X095"/>
<dbReference type="Proteomes" id="UP000636793">
    <property type="component" value="Unassembled WGS sequence"/>
</dbReference>
<dbReference type="InterPro" id="IPR002569">
    <property type="entry name" value="Met_Sox_Rdtase_MsrA_dom"/>
</dbReference>
<comment type="catalytic activity">
    <reaction evidence="3 5">
        <text>L-methionyl-[protein] + [thioredoxin]-disulfide + H2O = L-methionyl-(S)-S-oxide-[protein] + [thioredoxin]-dithiol</text>
        <dbReference type="Rhea" id="RHEA:14217"/>
        <dbReference type="Rhea" id="RHEA-COMP:10698"/>
        <dbReference type="Rhea" id="RHEA-COMP:10700"/>
        <dbReference type="Rhea" id="RHEA-COMP:12313"/>
        <dbReference type="Rhea" id="RHEA-COMP:12315"/>
        <dbReference type="ChEBI" id="CHEBI:15377"/>
        <dbReference type="ChEBI" id="CHEBI:16044"/>
        <dbReference type="ChEBI" id="CHEBI:29950"/>
        <dbReference type="ChEBI" id="CHEBI:44120"/>
        <dbReference type="ChEBI" id="CHEBI:50058"/>
        <dbReference type="EC" id="1.8.4.11"/>
    </reaction>
</comment>
<evidence type="ECO:0000256" key="3">
    <source>
        <dbReference type="ARBA" id="ARBA00047806"/>
    </source>
</evidence>
<feature type="domain" description="Peptide methionine sulphoxide reductase MsrA" evidence="6">
    <location>
        <begin position="54"/>
        <end position="209"/>
    </location>
</feature>
<dbReference type="PANTHER" id="PTHR42799:SF2">
    <property type="entry name" value="MITOCHONDRIAL PEPTIDE METHIONINE SULFOXIDE REDUCTASE"/>
    <property type="match status" value="1"/>
</dbReference>
<evidence type="ECO:0000256" key="1">
    <source>
        <dbReference type="ARBA" id="ARBA00005591"/>
    </source>
</evidence>
<keyword evidence="2 5" id="KW-0560">Oxidoreductase</keyword>
<comment type="function">
    <text evidence="5">Has an important function as a repair enzyme for proteins that have been inactivated by oxidation. Catalyzes the reversible oxidation-reduction of methionine sulfoxide in proteins to methionine.</text>
</comment>
<organism evidence="7 8">
    <name type="scientific">Flexivirga endophytica</name>
    <dbReference type="NCBI Taxonomy" id="1849103"/>
    <lineage>
        <taxon>Bacteria</taxon>
        <taxon>Bacillati</taxon>
        <taxon>Actinomycetota</taxon>
        <taxon>Actinomycetes</taxon>
        <taxon>Micrococcales</taxon>
        <taxon>Dermacoccaceae</taxon>
        <taxon>Flexivirga</taxon>
    </lineage>
</organism>
<dbReference type="GO" id="GO:0034599">
    <property type="term" value="P:cellular response to oxidative stress"/>
    <property type="evidence" value="ECO:0007669"/>
    <property type="project" value="TreeGrafter"/>
</dbReference>
<accession>A0A916X095</accession>
<comment type="similarity">
    <text evidence="1 5">Belongs to the MsrA Met sulfoxide reductase family.</text>
</comment>
<dbReference type="EC" id="1.8.4.11" evidence="5"/>
<sequence>MLGMSFLFGRKTTMVSPDEALPGRQAQLPGIPEKHEVLGTPMQGPWPDGTQLLYVAMGCFWGTERIFWQQPGVVATAAGYMGGYTPNPTYEETCTGRTGHTEAVLIAYDPAKTSPELLLKAFWENHDSTTANQQGNDVGTQYRSAIYWTAPEQEQAAIATRDAFQKVLHDNGFGEISTEIRPAADAGPFFYAEDYHQQYLHKNPAGYCNHGPNGMTCPVGLVRQDQLPSQQSVLPPQ</sequence>
<evidence type="ECO:0000256" key="5">
    <source>
        <dbReference type="HAMAP-Rule" id="MF_01401"/>
    </source>
</evidence>
<protein>
    <recommendedName>
        <fullName evidence="5">Peptide methionine sulfoxide reductase MsrA</fullName>
        <shortName evidence="5">Protein-methionine-S-oxide reductase</shortName>
        <ecNumber evidence="5">1.8.4.11</ecNumber>
    </recommendedName>
    <alternativeName>
        <fullName evidence="5">Peptide-methionine (S)-S-oxide reductase</fullName>
        <shortName evidence="5">Peptide Met(O) reductase</shortName>
    </alternativeName>
</protein>